<dbReference type="Proteomes" id="UP000054903">
    <property type="component" value="Unassembled WGS sequence"/>
</dbReference>
<dbReference type="EMBL" id="FCNX02000005">
    <property type="protein sequence ID" value="SAK65122.1"/>
    <property type="molecule type" value="Genomic_DNA"/>
</dbReference>
<reference evidence="2" key="1">
    <citation type="submission" date="2016-01" db="EMBL/GenBank/DDBJ databases">
        <authorList>
            <person name="Peeters C."/>
        </authorList>
    </citation>
    <scope>NUCLEOTIDE SEQUENCE</scope>
    <source>
        <strain evidence="2">LMG 29320</strain>
    </source>
</reference>
<protein>
    <submittedName>
        <fullName evidence="2">Uncharacterized protein</fullName>
    </submittedName>
</protein>
<evidence type="ECO:0000256" key="1">
    <source>
        <dbReference type="SAM" id="MobiDB-lite"/>
    </source>
</evidence>
<evidence type="ECO:0000313" key="2">
    <source>
        <dbReference type="EMBL" id="SAK65122.1"/>
    </source>
</evidence>
<evidence type="ECO:0000313" key="3">
    <source>
        <dbReference type="Proteomes" id="UP000054903"/>
    </source>
</evidence>
<sequence length="52" mass="5769">MGTPLLLALAALLVLIAVPASRDLFNAMRAQSERNAKRSLVPVRIDDDRPRR</sequence>
<accession>A0A158B4T6</accession>
<dbReference type="RefSeq" id="WP_157694801.1">
    <property type="nucleotide sequence ID" value="NZ_FCNX02000005.1"/>
</dbReference>
<name>A0A158B4T6_9BURK</name>
<feature type="region of interest" description="Disordered" evidence="1">
    <location>
        <begin position="32"/>
        <end position="52"/>
    </location>
</feature>
<organism evidence="2 3">
    <name type="scientific">Caballeronia fortuita</name>
    <dbReference type="NCBI Taxonomy" id="1777138"/>
    <lineage>
        <taxon>Bacteria</taxon>
        <taxon>Pseudomonadati</taxon>
        <taxon>Pseudomonadota</taxon>
        <taxon>Betaproteobacteria</taxon>
        <taxon>Burkholderiales</taxon>
        <taxon>Burkholderiaceae</taxon>
        <taxon>Caballeronia</taxon>
    </lineage>
</organism>
<proteinExistence type="predicted"/>
<gene>
    <name evidence="2" type="ORF">AWB77_02445</name>
</gene>
<dbReference type="AlphaFoldDB" id="A0A158B4T6"/>
<comment type="caution">
    <text evidence="2">The sequence shown here is derived from an EMBL/GenBank/DDBJ whole genome shotgun (WGS) entry which is preliminary data.</text>
</comment>
<keyword evidence="3" id="KW-1185">Reference proteome</keyword>